<dbReference type="AlphaFoldDB" id="A0A0E0DGX8"/>
<evidence type="ECO:0000313" key="2">
    <source>
        <dbReference type="Proteomes" id="UP000008021"/>
    </source>
</evidence>
<proteinExistence type="predicted"/>
<name>A0A0E0DGX8_9ORYZ</name>
<accession>A0A0E0DGX8</accession>
<organism evidence="1">
    <name type="scientific">Oryza meridionalis</name>
    <dbReference type="NCBI Taxonomy" id="40149"/>
    <lineage>
        <taxon>Eukaryota</taxon>
        <taxon>Viridiplantae</taxon>
        <taxon>Streptophyta</taxon>
        <taxon>Embryophyta</taxon>
        <taxon>Tracheophyta</taxon>
        <taxon>Spermatophyta</taxon>
        <taxon>Magnoliopsida</taxon>
        <taxon>Liliopsida</taxon>
        <taxon>Poales</taxon>
        <taxon>Poaceae</taxon>
        <taxon>BOP clade</taxon>
        <taxon>Oryzoideae</taxon>
        <taxon>Oryzeae</taxon>
        <taxon>Oryzinae</taxon>
        <taxon>Oryza</taxon>
    </lineage>
</organism>
<reference evidence="1" key="1">
    <citation type="submission" date="2015-04" db="UniProtKB">
        <authorList>
            <consortium name="EnsemblPlants"/>
        </authorList>
    </citation>
    <scope>IDENTIFICATION</scope>
</reference>
<dbReference type="Gramene" id="OMERI04G17720.1">
    <property type="protein sequence ID" value="OMERI04G17720.1"/>
    <property type="gene ID" value="OMERI04G17720"/>
</dbReference>
<dbReference type="STRING" id="40149.A0A0E0DGX8"/>
<protein>
    <submittedName>
        <fullName evidence="1">Uncharacterized protein</fullName>
    </submittedName>
</protein>
<dbReference type="HOGENOM" id="CLU_1996247_0_0_1"/>
<dbReference type="Proteomes" id="UP000008021">
    <property type="component" value="Chromosome 4"/>
</dbReference>
<keyword evidence="2" id="KW-1185">Reference proteome</keyword>
<evidence type="ECO:0000313" key="1">
    <source>
        <dbReference type="EnsemblPlants" id="OMERI04G17720.1"/>
    </source>
</evidence>
<sequence length="125" mass="13441">MAAHRSAPPASISPVRIVTDSRLCRSPPRPSRGGRVARPVLTNGIAAVVIFTVTDISYQVPAMILRGQTLEFSPVLSLMVDQLRKLPAFLPGDLLASNQLLLRQAVCGFNPEVPCSIPSAFTIYS</sequence>
<reference evidence="1" key="2">
    <citation type="submission" date="2018-05" db="EMBL/GenBank/DDBJ databases">
        <title>OmerRS3 (Oryza meridionalis Reference Sequence Version 3).</title>
        <authorList>
            <person name="Zhang J."/>
            <person name="Kudrna D."/>
            <person name="Lee S."/>
            <person name="Talag J."/>
            <person name="Welchert J."/>
            <person name="Wing R.A."/>
        </authorList>
    </citation>
    <scope>NUCLEOTIDE SEQUENCE [LARGE SCALE GENOMIC DNA]</scope>
    <source>
        <strain evidence="1">cv. OR44</strain>
    </source>
</reference>
<dbReference type="EnsemblPlants" id="OMERI04G17720.1">
    <property type="protein sequence ID" value="OMERI04G17720.1"/>
    <property type="gene ID" value="OMERI04G17720"/>
</dbReference>